<dbReference type="PATRIC" id="fig|279058.17.peg.1050"/>
<dbReference type="OrthoDB" id="9777326at2"/>
<dbReference type="Pfam" id="PF13340">
    <property type="entry name" value="DUF4096"/>
    <property type="match status" value="1"/>
</dbReference>
<dbReference type="RefSeq" id="WP_128082980.1">
    <property type="nucleotide sequence ID" value="NZ_CP013233.1"/>
</dbReference>
<feature type="domain" description="Insertion element IS402-like" evidence="1">
    <location>
        <begin position="15"/>
        <end position="87"/>
    </location>
</feature>
<name>A0A127PM58_9BURK</name>
<accession>A0A127PM58</accession>
<evidence type="ECO:0000313" key="2">
    <source>
        <dbReference type="EMBL" id="AMP08775.1"/>
    </source>
</evidence>
<dbReference type="Proteomes" id="UP000071778">
    <property type="component" value="Chromosome"/>
</dbReference>
<reference evidence="2 3" key="1">
    <citation type="submission" date="2015-11" db="EMBL/GenBank/DDBJ databases">
        <title>Exploring the genomic traits of fungus-feeding bacterial genus Collimonas.</title>
        <authorList>
            <person name="Song C."/>
            <person name="Schmidt R."/>
            <person name="de Jager V."/>
            <person name="Krzyzanowska D."/>
            <person name="Jongedijk E."/>
            <person name="Cankar K."/>
            <person name="Beekwilder J."/>
            <person name="van Veen A."/>
            <person name="de Boer W."/>
            <person name="van Veen J.A."/>
            <person name="Garbeva P."/>
        </authorList>
    </citation>
    <scope>NUCLEOTIDE SEQUENCE [LARGE SCALE GENOMIC DNA]</scope>
    <source>
        <strain evidence="2 3">Ter282</strain>
    </source>
</reference>
<dbReference type="PANTHER" id="PTHR46637">
    <property type="entry name" value="TIS1421-TRANSPOSASE PROTEIN A"/>
    <property type="match status" value="1"/>
</dbReference>
<dbReference type="EMBL" id="CP013235">
    <property type="protein sequence ID" value="AMP08775.1"/>
    <property type="molecule type" value="Genomic_DNA"/>
</dbReference>
<gene>
    <name evidence="2" type="ORF">CAter282_0977</name>
</gene>
<proteinExistence type="predicted"/>
<sequence>MQGDELKIQELKMKLTDSQWQTLEPLLLGKQGDPGARGRDNRMFIDAVLWIISNKAIWRSLPTEFGKWNTTYMRFRRWNECDIWRQVQQSLYGDPELLAMFGEIVVHGDQQTGRIRERIARRAQKLVYNASLGKMDSRGKKSQHSDDSTSHWVGLVMRGATV</sequence>
<evidence type="ECO:0000313" key="3">
    <source>
        <dbReference type="Proteomes" id="UP000071778"/>
    </source>
</evidence>
<protein>
    <recommendedName>
        <fullName evidence="1">Insertion element IS402-like domain-containing protein</fullName>
    </recommendedName>
</protein>
<dbReference type="AlphaFoldDB" id="A0A127PM58"/>
<dbReference type="InterPro" id="IPR025161">
    <property type="entry name" value="IS402-like_dom"/>
</dbReference>
<evidence type="ECO:0000259" key="1">
    <source>
        <dbReference type="Pfam" id="PF13340"/>
    </source>
</evidence>
<dbReference type="PANTHER" id="PTHR46637:SF1">
    <property type="entry name" value="BLL5188 PROTEIN"/>
    <property type="match status" value="1"/>
</dbReference>
<keyword evidence="3" id="KW-1185">Reference proteome</keyword>
<organism evidence="2 3">
    <name type="scientific">Collimonas arenae</name>
    <dbReference type="NCBI Taxonomy" id="279058"/>
    <lineage>
        <taxon>Bacteria</taxon>
        <taxon>Pseudomonadati</taxon>
        <taxon>Pseudomonadota</taxon>
        <taxon>Betaproteobacteria</taxon>
        <taxon>Burkholderiales</taxon>
        <taxon>Oxalobacteraceae</taxon>
        <taxon>Collimonas</taxon>
    </lineage>
</organism>
<dbReference type="InterPro" id="IPR052909">
    <property type="entry name" value="Transposase_6_like"/>
</dbReference>